<feature type="transmembrane region" description="Helical" evidence="7">
    <location>
        <begin position="184"/>
        <end position="205"/>
    </location>
</feature>
<dbReference type="SUPFAM" id="SSF103473">
    <property type="entry name" value="MFS general substrate transporter"/>
    <property type="match status" value="1"/>
</dbReference>
<dbReference type="InterPro" id="IPR011701">
    <property type="entry name" value="MFS"/>
</dbReference>
<feature type="transmembrane region" description="Helical" evidence="7">
    <location>
        <begin position="211"/>
        <end position="232"/>
    </location>
</feature>
<feature type="transmembrane region" description="Helical" evidence="7">
    <location>
        <begin position="432"/>
        <end position="454"/>
    </location>
</feature>
<feature type="domain" description="Major facilitator superfamily (MFS) profile" evidence="8">
    <location>
        <begin position="56"/>
        <end position="487"/>
    </location>
</feature>
<dbReference type="Pfam" id="PF07690">
    <property type="entry name" value="MFS_1"/>
    <property type="match status" value="2"/>
</dbReference>
<proteinExistence type="predicted"/>
<evidence type="ECO:0000259" key="8">
    <source>
        <dbReference type="PROSITE" id="PS50850"/>
    </source>
</evidence>
<keyword evidence="5 7" id="KW-0472">Membrane</keyword>
<sequence length="540" mass="59558">MQDTIDASSNATKSEVRDNGTNLDYPVVGEASLEHTAQSIQPMPWGAKWRSSAWFITLVVSLGTCTDILTYTIIVPVLPYRLQNMGYSNVSALTAWLLFAYSMGILICTLPVAYFFHKYPFRRIPLVIAVIVLELALVLFMLANPFWAMVVSRFLQGASSTVMWSVGFALICENVEEEHIGRQVGFAMAGVSIGTTIAPPIGGVLYSKLGWHAPFIFCIIVCFIDLILRLFVLERTDLRRWEEKRLKLAPGSLQPKVVNGEVIMPAEAETSPFIQLTTAEKARLSGVELSPWQVLVALASSPRGMTSFIQMFAYGTIIGALEPTLTLHVQSLWGKDSDFVGLIYLAAAAPTFFCGPIIGALADKYGAEWLMLPAMVLTLPWLPLMLLKKSLGAFIVFFALSDIFPNCAMAPTGLEVTMVARNVDGVSEIHQFAAMNIAFAISSSIGTIAGGQMYDHIPNGWAATVWFCFGMAVFVIPFLFFFAGNRSLYQRLLHIHKEKGEDVEMKEAKEVQKETISVEDMGAGNQKGRFVETPRMFPVN</sequence>
<feature type="region of interest" description="Disordered" evidence="6">
    <location>
        <begin position="1"/>
        <end position="21"/>
    </location>
</feature>
<dbReference type="Proteomes" id="UP000199727">
    <property type="component" value="Unassembled WGS sequence"/>
</dbReference>
<dbReference type="CDD" id="cd17325">
    <property type="entry name" value="MFS_MdtG_SLC18_like"/>
    <property type="match status" value="1"/>
</dbReference>
<organism evidence="9 10">
    <name type="scientific">Cryptococcus neoformans Tu259-1</name>
    <dbReference type="NCBI Taxonomy" id="1230072"/>
    <lineage>
        <taxon>Eukaryota</taxon>
        <taxon>Fungi</taxon>
        <taxon>Dikarya</taxon>
        <taxon>Basidiomycota</taxon>
        <taxon>Agaricomycotina</taxon>
        <taxon>Tremellomycetes</taxon>
        <taxon>Tremellales</taxon>
        <taxon>Cryptococcaceae</taxon>
        <taxon>Cryptococcus</taxon>
        <taxon>Cryptococcus neoformans species complex</taxon>
    </lineage>
</organism>
<evidence type="ECO:0000256" key="1">
    <source>
        <dbReference type="ARBA" id="ARBA00004141"/>
    </source>
</evidence>
<dbReference type="Gene3D" id="1.20.1250.20">
    <property type="entry name" value="MFS general substrate transporter like domains"/>
    <property type="match status" value="2"/>
</dbReference>
<gene>
    <name evidence="9" type="ORF">C361_01998</name>
</gene>
<dbReference type="InterPro" id="IPR036259">
    <property type="entry name" value="MFS_trans_sf"/>
</dbReference>
<evidence type="ECO:0000256" key="3">
    <source>
        <dbReference type="ARBA" id="ARBA00022692"/>
    </source>
</evidence>
<feature type="transmembrane region" description="Helical" evidence="7">
    <location>
        <begin position="460"/>
        <end position="483"/>
    </location>
</feature>
<evidence type="ECO:0000256" key="7">
    <source>
        <dbReference type="SAM" id="Phobius"/>
    </source>
</evidence>
<dbReference type="EMBL" id="AMKT01000028">
    <property type="protein sequence ID" value="OXG24997.1"/>
    <property type="molecule type" value="Genomic_DNA"/>
</dbReference>
<dbReference type="InterPro" id="IPR020846">
    <property type="entry name" value="MFS_dom"/>
</dbReference>
<protein>
    <recommendedName>
        <fullName evidence="8">Major facilitator superfamily (MFS) profile domain-containing protein</fullName>
    </recommendedName>
</protein>
<dbReference type="PROSITE" id="PS50850">
    <property type="entry name" value="MFS"/>
    <property type="match status" value="1"/>
</dbReference>
<feature type="compositionally biased region" description="Polar residues" evidence="6">
    <location>
        <begin position="1"/>
        <end position="13"/>
    </location>
</feature>
<dbReference type="PANTHER" id="PTHR23506">
    <property type="entry name" value="GH10249P"/>
    <property type="match status" value="1"/>
</dbReference>
<comment type="caution">
    <text evidence="9">The sequence shown here is derived from an EMBL/GenBank/DDBJ whole genome shotgun (WGS) entry which is preliminary data.</text>
</comment>
<comment type="subcellular location">
    <subcellularLocation>
        <location evidence="1">Membrane</location>
        <topology evidence="1">Multi-pass membrane protein</topology>
    </subcellularLocation>
</comment>
<accession>A0A854QFQ7</accession>
<feature type="transmembrane region" description="Helical" evidence="7">
    <location>
        <begin position="53"/>
        <end position="74"/>
    </location>
</feature>
<evidence type="ECO:0000313" key="10">
    <source>
        <dbReference type="Proteomes" id="UP000199727"/>
    </source>
</evidence>
<evidence type="ECO:0000256" key="4">
    <source>
        <dbReference type="ARBA" id="ARBA00022989"/>
    </source>
</evidence>
<evidence type="ECO:0000256" key="5">
    <source>
        <dbReference type="ARBA" id="ARBA00023136"/>
    </source>
</evidence>
<evidence type="ECO:0000256" key="6">
    <source>
        <dbReference type="SAM" id="MobiDB-lite"/>
    </source>
</evidence>
<feature type="transmembrane region" description="Helical" evidence="7">
    <location>
        <begin position="126"/>
        <end position="148"/>
    </location>
</feature>
<name>A0A854QFQ7_CRYNE</name>
<evidence type="ECO:0000313" key="9">
    <source>
        <dbReference type="EMBL" id="OXG24997.1"/>
    </source>
</evidence>
<keyword evidence="3 7" id="KW-0812">Transmembrane</keyword>
<feature type="transmembrane region" description="Helical" evidence="7">
    <location>
        <begin position="339"/>
        <end position="362"/>
    </location>
</feature>
<feature type="transmembrane region" description="Helical" evidence="7">
    <location>
        <begin position="154"/>
        <end position="172"/>
    </location>
</feature>
<dbReference type="OrthoDB" id="440553at2759"/>
<evidence type="ECO:0000256" key="2">
    <source>
        <dbReference type="ARBA" id="ARBA00022448"/>
    </source>
</evidence>
<reference evidence="9 10" key="1">
    <citation type="submission" date="2017-06" db="EMBL/GenBank/DDBJ databases">
        <title>Global population genomics of the pathogenic fungus Cryptococcus neoformans var. grubii.</title>
        <authorList>
            <person name="Cuomo C."/>
            <person name="Litvintseva A."/>
            <person name="Chen Y."/>
            <person name="Young S."/>
            <person name="Zeng Q."/>
            <person name="Chapman S."/>
            <person name="Gujja S."/>
            <person name="Saif S."/>
            <person name="Birren B."/>
        </authorList>
    </citation>
    <scope>NUCLEOTIDE SEQUENCE [LARGE SCALE GENOMIC DNA]</scope>
    <source>
        <strain evidence="9 10">Tu259-1</strain>
    </source>
</reference>
<dbReference type="GO" id="GO:0016020">
    <property type="term" value="C:membrane"/>
    <property type="evidence" value="ECO:0007669"/>
    <property type="project" value="UniProtKB-SubCell"/>
</dbReference>
<keyword evidence="2" id="KW-0813">Transport</keyword>
<keyword evidence="4 7" id="KW-1133">Transmembrane helix</keyword>
<dbReference type="AlphaFoldDB" id="A0A854QFQ7"/>
<dbReference type="GO" id="GO:0022857">
    <property type="term" value="F:transmembrane transporter activity"/>
    <property type="evidence" value="ECO:0007669"/>
    <property type="project" value="InterPro"/>
</dbReference>
<feature type="transmembrane region" description="Helical" evidence="7">
    <location>
        <begin position="94"/>
        <end position="114"/>
    </location>
</feature>
<dbReference type="InterPro" id="IPR050930">
    <property type="entry name" value="MFS_Vesicular_Transporter"/>
</dbReference>
<dbReference type="PANTHER" id="PTHR23506:SF23">
    <property type="entry name" value="GH10249P"/>
    <property type="match status" value="1"/>
</dbReference>